<evidence type="ECO:0000313" key="8">
    <source>
        <dbReference type="Proteomes" id="UP001309876"/>
    </source>
</evidence>
<dbReference type="Pfam" id="PF02558">
    <property type="entry name" value="ApbA"/>
    <property type="match status" value="1"/>
</dbReference>
<dbReference type="Gene3D" id="3.40.50.720">
    <property type="entry name" value="NAD(P)-binding Rossmann-like Domain"/>
    <property type="match status" value="1"/>
</dbReference>
<dbReference type="NCBIfam" id="TIGR00745">
    <property type="entry name" value="apbA_panE"/>
    <property type="match status" value="1"/>
</dbReference>
<feature type="domain" description="Ketopantoate reductase C-terminal" evidence="6">
    <location>
        <begin position="192"/>
        <end position="318"/>
    </location>
</feature>
<dbReference type="GO" id="GO:0008677">
    <property type="term" value="F:2-dehydropantoate 2-reductase activity"/>
    <property type="evidence" value="ECO:0007669"/>
    <property type="project" value="UniProtKB-EC"/>
</dbReference>
<accession>A0AAN7SU07</accession>
<dbReference type="InterPro" id="IPR051402">
    <property type="entry name" value="KPR-Related"/>
</dbReference>
<evidence type="ECO:0000256" key="3">
    <source>
        <dbReference type="ARBA" id="ARBA00023002"/>
    </source>
</evidence>
<dbReference type="PANTHER" id="PTHR21708:SF30">
    <property type="entry name" value="2-DEHYDROPANTOATE 2-REDUCTASE-RELATED"/>
    <property type="match status" value="1"/>
</dbReference>
<dbReference type="Pfam" id="PF08546">
    <property type="entry name" value="ApbA_C"/>
    <property type="match status" value="1"/>
</dbReference>
<dbReference type="InterPro" id="IPR013332">
    <property type="entry name" value="KPR_N"/>
</dbReference>
<dbReference type="SUPFAM" id="SSF51735">
    <property type="entry name" value="NAD(P)-binding Rossmann-fold domains"/>
    <property type="match status" value="1"/>
</dbReference>
<dbReference type="Gene3D" id="1.10.1040.10">
    <property type="entry name" value="N-(1-d-carboxylethyl)-l-norvaline Dehydrogenase, domain 2"/>
    <property type="match status" value="1"/>
</dbReference>
<keyword evidence="2 4" id="KW-0521">NADP</keyword>
<sequence length="329" mass="36140">MPPKILIFGTGGVGAGYAYVLLRKLPSQNVVTVCRSNYDAASQNGFTMDSTIWGNNLSFKPTVVRTVNDAVTLDNSVPFDYVVVTSKVLRAGLSNPELIKSAISRDTTIVLLQNGIGIEDEYTSLYPDNPLLSAVVYFAVTQTSPAVLSHSEIELMHVGTYPANAPAPHKRAAESWVQLVTDCGATIKLHDDVQSERWAKLMLNAPINPLCALTRSRDTQFLNSGDGTSDFIRDTIAEVLSVAHAYGYTQLNQQRMDNVMYRMSNRAPPGVQPSMMADALAHRNMEVDAIVGNVVRLAQQKNVNVPILRTFYMLVRALDDSFTRSRRSA</sequence>
<dbReference type="FunFam" id="1.10.1040.10:FF:000017">
    <property type="entry name" value="2-dehydropantoate 2-reductase"/>
    <property type="match status" value="1"/>
</dbReference>
<keyword evidence="8" id="KW-1185">Reference proteome</keyword>
<comment type="caution">
    <text evidence="7">The sequence shown here is derived from an EMBL/GenBank/DDBJ whole genome shotgun (WGS) entry which is preliminary data.</text>
</comment>
<dbReference type="SUPFAM" id="SSF48179">
    <property type="entry name" value="6-phosphogluconate dehydrogenase C-terminal domain-like"/>
    <property type="match status" value="1"/>
</dbReference>
<comment type="catalytic activity">
    <reaction evidence="4">
        <text>(R)-pantoate + NADP(+) = 2-dehydropantoate + NADPH + H(+)</text>
        <dbReference type="Rhea" id="RHEA:16233"/>
        <dbReference type="ChEBI" id="CHEBI:11561"/>
        <dbReference type="ChEBI" id="CHEBI:15378"/>
        <dbReference type="ChEBI" id="CHEBI:15980"/>
        <dbReference type="ChEBI" id="CHEBI:57783"/>
        <dbReference type="ChEBI" id="CHEBI:58349"/>
        <dbReference type="EC" id="1.1.1.169"/>
    </reaction>
</comment>
<name>A0AAN7SU07_9EURO</name>
<dbReference type="InterPro" id="IPR013328">
    <property type="entry name" value="6PGD_dom2"/>
</dbReference>
<evidence type="ECO:0000313" key="7">
    <source>
        <dbReference type="EMBL" id="KAK5081543.1"/>
    </source>
</evidence>
<evidence type="ECO:0000259" key="5">
    <source>
        <dbReference type="Pfam" id="PF02558"/>
    </source>
</evidence>
<evidence type="ECO:0000259" key="6">
    <source>
        <dbReference type="Pfam" id="PF08546"/>
    </source>
</evidence>
<comment type="function">
    <text evidence="4">Catalyzes the NADPH-dependent reduction of ketopantoate into pantoic acid.</text>
</comment>
<dbReference type="EC" id="1.1.1.169" evidence="4"/>
<evidence type="ECO:0000256" key="1">
    <source>
        <dbReference type="ARBA" id="ARBA00007870"/>
    </source>
</evidence>
<evidence type="ECO:0000256" key="2">
    <source>
        <dbReference type="ARBA" id="ARBA00022857"/>
    </source>
</evidence>
<feature type="domain" description="Ketopantoate reductase N-terminal" evidence="5">
    <location>
        <begin position="5"/>
        <end position="161"/>
    </location>
</feature>
<dbReference type="AlphaFoldDB" id="A0AAN7SU07"/>
<comment type="similarity">
    <text evidence="1 4">Belongs to the ketopantoate reductase family.</text>
</comment>
<dbReference type="InterPro" id="IPR013752">
    <property type="entry name" value="KPA_reductase"/>
</dbReference>
<proteinExistence type="inferred from homology"/>
<reference evidence="7 8" key="1">
    <citation type="submission" date="2023-08" db="EMBL/GenBank/DDBJ databases">
        <title>Black Yeasts Isolated from many extreme environments.</title>
        <authorList>
            <person name="Coleine C."/>
            <person name="Stajich J.E."/>
            <person name="Selbmann L."/>
        </authorList>
    </citation>
    <scope>NUCLEOTIDE SEQUENCE [LARGE SCALE GENOMIC DNA]</scope>
    <source>
        <strain evidence="7 8">CCFEE 5910</strain>
    </source>
</reference>
<keyword evidence="3 4" id="KW-0560">Oxidoreductase</keyword>
<dbReference type="GO" id="GO:0005737">
    <property type="term" value="C:cytoplasm"/>
    <property type="evidence" value="ECO:0007669"/>
    <property type="project" value="TreeGrafter"/>
</dbReference>
<evidence type="ECO:0000256" key="4">
    <source>
        <dbReference type="RuleBase" id="RU362068"/>
    </source>
</evidence>
<dbReference type="EMBL" id="JAVRRJ010000009">
    <property type="protein sequence ID" value="KAK5081543.1"/>
    <property type="molecule type" value="Genomic_DNA"/>
</dbReference>
<dbReference type="GO" id="GO:0015940">
    <property type="term" value="P:pantothenate biosynthetic process"/>
    <property type="evidence" value="ECO:0007669"/>
    <property type="project" value="InterPro"/>
</dbReference>
<dbReference type="Proteomes" id="UP001309876">
    <property type="component" value="Unassembled WGS sequence"/>
</dbReference>
<dbReference type="PANTHER" id="PTHR21708">
    <property type="entry name" value="PROBABLE 2-DEHYDROPANTOATE 2-REDUCTASE"/>
    <property type="match status" value="1"/>
</dbReference>
<organism evidence="7 8">
    <name type="scientific">Lithohypha guttulata</name>
    <dbReference type="NCBI Taxonomy" id="1690604"/>
    <lineage>
        <taxon>Eukaryota</taxon>
        <taxon>Fungi</taxon>
        <taxon>Dikarya</taxon>
        <taxon>Ascomycota</taxon>
        <taxon>Pezizomycotina</taxon>
        <taxon>Eurotiomycetes</taxon>
        <taxon>Chaetothyriomycetidae</taxon>
        <taxon>Chaetothyriales</taxon>
        <taxon>Trichomeriaceae</taxon>
        <taxon>Lithohypha</taxon>
    </lineage>
</organism>
<dbReference type="InterPro" id="IPR036291">
    <property type="entry name" value="NAD(P)-bd_dom_sf"/>
</dbReference>
<gene>
    <name evidence="7" type="ORF">LTR05_007674</name>
</gene>
<protein>
    <recommendedName>
        <fullName evidence="4">2-dehydropantoate 2-reductase</fullName>
        <ecNumber evidence="4">1.1.1.169</ecNumber>
    </recommendedName>
    <alternativeName>
        <fullName evidence="4">Ketopantoate reductase</fullName>
    </alternativeName>
</protein>
<dbReference type="InterPro" id="IPR008927">
    <property type="entry name" value="6-PGluconate_DH-like_C_sf"/>
</dbReference>
<dbReference type="InterPro" id="IPR003710">
    <property type="entry name" value="ApbA"/>
</dbReference>